<protein>
    <submittedName>
        <fullName evidence="1">Uncharacterized protein</fullName>
    </submittedName>
</protein>
<dbReference type="EnsemblMetazoa" id="AFUN021921-RA">
    <property type="protein sequence ID" value="AFUN021921-PA"/>
    <property type="gene ID" value="AFUN021921"/>
</dbReference>
<dbReference type="STRING" id="62324.A0A4Y0BPP4"/>
<dbReference type="InterPro" id="IPR013877">
    <property type="entry name" value="YAP-bd/ALF4/Glomulin"/>
</dbReference>
<dbReference type="GO" id="GO:0005737">
    <property type="term" value="C:cytoplasm"/>
    <property type="evidence" value="ECO:0007669"/>
    <property type="project" value="TreeGrafter"/>
</dbReference>
<evidence type="ECO:0000313" key="1">
    <source>
        <dbReference type="EnsemblMetazoa" id="AFUN021921-PA"/>
    </source>
</evidence>
<proteinExistence type="predicted"/>
<dbReference type="Pfam" id="PF08568">
    <property type="entry name" value="Kinetochor_Ybp2"/>
    <property type="match status" value="1"/>
</dbReference>
<dbReference type="PANTHER" id="PTHR15430">
    <property type="entry name" value="GLOMULIN"/>
    <property type="match status" value="1"/>
</dbReference>
<dbReference type="GO" id="GO:0055105">
    <property type="term" value="F:ubiquitin-protein transferase inhibitor activity"/>
    <property type="evidence" value="ECO:0007669"/>
    <property type="project" value="TreeGrafter"/>
</dbReference>
<sequence>MGKLFPILQLQRIEQPRKTLRPSAKLSAGKSYSIQVAEDMIRSFVLLVKDPLFLLPYGEKRNNLQSKRKKIDSEEKANNDCFLYHETYTTEGFAMLFYLLLSEELLPESVPQIYDRRYIFEMGLHYVVILLSGERTVVYFKGIRLAQALVKLVRNIKLSSQDLRAPIHSTFCERYVRALERSGSVRNRDVGITVLTDYIHTFDDEGRYMIISHMLKTFDDDSVRAYAITVYKDLISGDMRDKKKDEPLVRWYSGEVLQDMLTNHICVLRKGVKTDLIDNSYSITSALSALWVLLKTDQCNRSHIWNYFGTLEAQFLLELRKAIDLTRAHYKNEMKVTAEDNNAQMGEEHSAEITISTLNGELPPVLSKEKKVELCQGMLLRLDILDFQLARVNGAIEQMRRSNEKAFPNCPWMLNKLNYKILKRLYLLIACNKFKFSFRCKIMCFNKFL</sequence>
<dbReference type="VEuPathDB" id="VectorBase:AFUN2_006901"/>
<dbReference type="InterPro" id="IPR019516">
    <property type="entry name" value="Glomulin/ALF4"/>
</dbReference>
<dbReference type="AlphaFoldDB" id="A0A4Y0BPP4"/>
<dbReference type="VEuPathDB" id="VectorBase:AFUN021921"/>
<organism evidence="1">
    <name type="scientific">Anopheles funestus</name>
    <name type="common">African malaria mosquito</name>
    <dbReference type="NCBI Taxonomy" id="62324"/>
    <lineage>
        <taxon>Eukaryota</taxon>
        <taxon>Metazoa</taxon>
        <taxon>Ecdysozoa</taxon>
        <taxon>Arthropoda</taxon>
        <taxon>Hexapoda</taxon>
        <taxon>Insecta</taxon>
        <taxon>Pterygota</taxon>
        <taxon>Neoptera</taxon>
        <taxon>Endopterygota</taxon>
        <taxon>Diptera</taxon>
        <taxon>Nematocera</taxon>
        <taxon>Culicoidea</taxon>
        <taxon>Culicidae</taxon>
        <taxon>Anophelinae</taxon>
        <taxon>Anopheles</taxon>
    </lineage>
</organism>
<accession>A0A4Y0BPP4</accession>
<dbReference type="PANTHER" id="PTHR15430:SF1">
    <property type="entry name" value="GLOMULIN"/>
    <property type="match status" value="1"/>
</dbReference>
<name>A0A4Y0BPP4_ANOFN</name>
<reference evidence="1" key="1">
    <citation type="submission" date="2020-05" db="UniProtKB">
        <authorList>
            <consortium name="EnsemblMetazoa"/>
        </authorList>
    </citation>
    <scope>IDENTIFICATION</scope>
    <source>
        <strain evidence="1">FUMOZ</strain>
    </source>
</reference>